<keyword evidence="2" id="KW-1185">Reference proteome</keyword>
<evidence type="ECO:0000313" key="1">
    <source>
        <dbReference type="EMBL" id="KAH9299063.1"/>
    </source>
</evidence>
<evidence type="ECO:0000313" key="2">
    <source>
        <dbReference type="Proteomes" id="UP000824469"/>
    </source>
</evidence>
<name>A0AA38FDY4_TAXCH</name>
<protein>
    <submittedName>
        <fullName evidence="1">Uncharacterized protein</fullName>
    </submittedName>
</protein>
<sequence length="64" mass="6895">MGSLGIDHIKALTGRPVWSIGHVLAKIVFQAEGTKHATGGSRGKASDISEADSSFWLRRYALQN</sequence>
<reference evidence="1 2" key="1">
    <citation type="journal article" date="2021" name="Nat. Plants">
        <title>The Taxus genome provides insights into paclitaxel biosynthesis.</title>
        <authorList>
            <person name="Xiong X."/>
            <person name="Gou J."/>
            <person name="Liao Q."/>
            <person name="Li Y."/>
            <person name="Zhou Q."/>
            <person name="Bi G."/>
            <person name="Li C."/>
            <person name="Du R."/>
            <person name="Wang X."/>
            <person name="Sun T."/>
            <person name="Guo L."/>
            <person name="Liang H."/>
            <person name="Lu P."/>
            <person name="Wu Y."/>
            <person name="Zhang Z."/>
            <person name="Ro D.K."/>
            <person name="Shang Y."/>
            <person name="Huang S."/>
            <person name="Yan J."/>
        </authorList>
    </citation>
    <scope>NUCLEOTIDE SEQUENCE [LARGE SCALE GENOMIC DNA]</scope>
    <source>
        <strain evidence="1">Ta-2019</strain>
    </source>
</reference>
<comment type="caution">
    <text evidence="1">The sequence shown here is derived from an EMBL/GenBank/DDBJ whole genome shotgun (WGS) entry which is preliminary data.</text>
</comment>
<organism evidence="1 2">
    <name type="scientific">Taxus chinensis</name>
    <name type="common">Chinese yew</name>
    <name type="synonym">Taxus wallichiana var. chinensis</name>
    <dbReference type="NCBI Taxonomy" id="29808"/>
    <lineage>
        <taxon>Eukaryota</taxon>
        <taxon>Viridiplantae</taxon>
        <taxon>Streptophyta</taxon>
        <taxon>Embryophyta</taxon>
        <taxon>Tracheophyta</taxon>
        <taxon>Spermatophyta</taxon>
        <taxon>Pinopsida</taxon>
        <taxon>Pinidae</taxon>
        <taxon>Conifers II</taxon>
        <taxon>Cupressales</taxon>
        <taxon>Taxaceae</taxon>
        <taxon>Taxus</taxon>
    </lineage>
</organism>
<feature type="non-terminal residue" evidence="1">
    <location>
        <position position="64"/>
    </location>
</feature>
<gene>
    <name evidence="1" type="ORF">KI387_030745</name>
</gene>
<dbReference type="Proteomes" id="UP000824469">
    <property type="component" value="Unassembled WGS sequence"/>
</dbReference>
<proteinExistence type="predicted"/>
<dbReference type="AlphaFoldDB" id="A0AA38FDY4"/>
<accession>A0AA38FDY4</accession>
<dbReference type="EMBL" id="JAHRHJ020000010">
    <property type="protein sequence ID" value="KAH9299063.1"/>
    <property type="molecule type" value="Genomic_DNA"/>
</dbReference>